<evidence type="ECO:0000313" key="3">
    <source>
        <dbReference type="Proteomes" id="UP000280834"/>
    </source>
</evidence>
<evidence type="ECO:0000256" key="1">
    <source>
        <dbReference type="SAM" id="MobiDB-lite"/>
    </source>
</evidence>
<dbReference type="WBParaSite" id="BTMF_0001182201-mRNA-1">
    <property type="protein sequence ID" value="BTMF_0001182201-mRNA-1"/>
    <property type="gene ID" value="BTMF_0001182201"/>
</dbReference>
<gene>
    <name evidence="2" type="ORF">BTMF_LOCUS9850</name>
</gene>
<sequence length="56" mass="6180">CKEFRSHYRSSSISSASSRSSSSSSDSSFSNRSGSHTRKAFRSQSPSRHFCLCLSI</sequence>
<evidence type="ECO:0000313" key="2">
    <source>
        <dbReference type="EMBL" id="VDO33417.1"/>
    </source>
</evidence>
<reference evidence="2 3" key="2">
    <citation type="submission" date="2018-11" db="EMBL/GenBank/DDBJ databases">
        <authorList>
            <consortium name="Pathogen Informatics"/>
        </authorList>
    </citation>
    <scope>NUCLEOTIDE SEQUENCE [LARGE SCALE GENOMIC DNA]</scope>
</reference>
<dbReference type="AlphaFoldDB" id="A0A0R3QVR4"/>
<keyword evidence="3" id="KW-1185">Reference proteome</keyword>
<evidence type="ECO:0000313" key="4">
    <source>
        <dbReference type="WBParaSite" id="BTMF_0001182201-mRNA-1"/>
    </source>
</evidence>
<organism evidence="4">
    <name type="scientific">Brugia timori</name>
    <dbReference type="NCBI Taxonomy" id="42155"/>
    <lineage>
        <taxon>Eukaryota</taxon>
        <taxon>Metazoa</taxon>
        <taxon>Ecdysozoa</taxon>
        <taxon>Nematoda</taxon>
        <taxon>Chromadorea</taxon>
        <taxon>Rhabditida</taxon>
        <taxon>Spirurina</taxon>
        <taxon>Spiruromorpha</taxon>
        <taxon>Filarioidea</taxon>
        <taxon>Onchocercidae</taxon>
        <taxon>Brugia</taxon>
    </lineage>
</organism>
<dbReference type="EMBL" id="UZAG01017199">
    <property type="protein sequence ID" value="VDO33417.1"/>
    <property type="molecule type" value="Genomic_DNA"/>
</dbReference>
<proteinExistence type="predicted"/>
<accession>A0A0R3QVR4</accession>
<feature type="region of interest" description="Disordered" evidence="1">
    <location>
        <begin position="1"/>
        <end position="49"/>
    </location>
</feature>
<dbReference type="STRING" id="42155.A0A0R3QVR4"/>
<reference evidence="4" key="1">
    <citation type="submission" date="2017-02" db="UniProtKB">
        <authorList>
            <consortium name="WormBaseParasite"/>
        </authorList>
    </citation>
    <scope>IDENTIFICATION</scope>
</reference>
<feature type="compositionally biased region" description="Low complexity" evidence="1">
    <location>
        <begin position="9"/>
        <end position="34"/>
    </location>
</feature>
<protein>
    <submittedName>
        <fullName evidence="4">Ovule protein</fullName>
    </submittedName>
</protein>
<dbReference type="Proteomes" id="UP000280834">
    <property type="component" value="Unassembled WGS sequence"/>
</dbReference>
<name>A0A0R3QVR4_9BILA</name>